<dbReference type="EMBL" id="JABXBU010000030">
    <property type="protein sequence ID" value="KAF8785753.1"/>
    <property type="molecule type" value="Genomic_DNA"/>
</dbReference>
<dbReference type="Pfam" id="PF03564">
    <property type="entry name" value="DUF1759"/>
    <property type="match status" value="1"/>
</dbReference>
<accession>A0A8T0F9U7</accession>
<dbReference type="InterPro" id="IPR040676">
    <property type="entry name" value="DUF5641"/>
</dbReference>
<protein>
    <recommendedName>
        <fullName evidence="1">DUF5641 domain-containing protein</fullName>
    </recommendedName>
</protein>
<reference evidence="2" key="1">
    <citation type="journal article" date="2020" name="bioRxiv">
        <title>Chromosome-level reference genome of the European wasp spider Argiope bruennichi: a resource for studies on range expansion and evolutionary adaptation.</title>
        <authorList>
            <person name="Sheffer M.M."/>
            <person name="Hoppe A."/>
            <person name="Krehenwinkel H."/>
            <person name="Uhl G."/>
            <person name="Kuss A.W."/>
            <person name="Jensen L."/>
            <person name="Jensen C."/>
            <person name="Gillespie R.G."/>
            <person name="Hoff K.J."/>
            <person name="Prost S."/>
        </authorList>
    </citation>
    <scope>NUCLEOTIDE SEQUENCE</scope>
</reference>
<dbReference type="Pfam" id="PF18701">
    <property type="entry name" value="DUF5641"/>
    <property type="match status" value="1"/>
</dbReference>
<evidence type="ECO:0000313" key="2">
    <source>
        <dbReference type="EMBL" id="KAF8785753.1"/>
    </source>
</evidence>
<dbReference type="PANTHER" id="PTHR47331">
    <property type="entry name" value="PHD-TYPE DOMAIN-CONTAINING PROTEIN"/>
    <property type="match status" value="1"/>
</dbReference>
<dbReference type="Proteomes" id="UP000807504">
    <property type="component" value="Unassembled WGS sequence"/>
</dbReference>
<evidence type="ECO:0000313" key="3">
    <source>
        <dbReference type="Proteomes" id="UP000807504"/>
    </source>
</evidence>
<comment type="caution">
    <text evidence="2">The sequence shown here is derived from an EMBL/GenBank/DDBJ whole genome shotgun (WGS) entry which is preliminary data.</text>
</comment>
<reference evidence="2" key="2">
    <citation type="submission" date="2020-06" db="EMBL/GenBank/DDBJ databases">
        <authorList>
            <person name="Sheffer M."/>
        </authorList>
    </citation>
    <scope>NUCLEOTIDE SEQUENCE</scope>
</reference>
<evidence type="ECO:0000259" key="1">
    <source>
        <dbReference type="Pfam" id="PF18701"/>
    </source>
</evidence>
<dbReference type="PANTHER" id="PTHR47331:SF2">
    <property type="match status" value="1"/>
</dbReference>
<dbReference type="InterPro" id="IPR005312">
    <property type="entry name" value="DUF1759"/>
</dbReference>
<proteinExistence type="predicted"/>
<sequence>MFIYSKKKADFLSAEKYRDRYTELYTKFDQLSLKETTEIASSQRKFKLPKIEFKTFNGNSKEYLTFRSQFRKIDEDSSMPPEDKFQYLLQAIVPKSKIARVFESFPVTADNYSKAIDQLKDRFGREDLLVQIYVRDLLSMVMKNGISGRATPDLPTLYDELKSKIRAFESLGRTQEKYADFLSPLVESCLSEEILIARERHRNFNEASDGIRSLEQLLNFLNKEVRGEQLIELARSGFASGSQRKLDTCPKSVQDYGTASMLVNTFDKSAPGPNLIEQIPDIIDRFRSYPIGISADIEMAFLQLGIAPEHRDFLRFFYPKEDEEIIYRHCRVVFWERRKIRLCNLNLSEKEIPWYARKFSKFYSIIRLVAWVLRFINNAKNSYEKRNLDKNLSLNEIKKAEIRLIQSIQNLNIPDLKSISNLCVLKDEEGIIRVKTRITERIDTPNFLSPILLPGDCIFTKRFIEHFHSENYHARTQLLLCLVREEYWILGGRRTVEKDLTPITPAMFLCDNPTSETRDLDVLDCNHLRKRLRFRAKMIQVLRERFRKEYLGQLVQRHRQHPQSSNIQIGDIVLIGDDVKKRLQWLLARVIELIPGKEGHVETVRVKTQHSILVRPIQRIFPLEVSGSNFQKQLGPSANSSMKTFVNDVNLPEVSRFGREIKRPNRLNFSDS</sequence>
<name>A0A8T0F9U7_ARGBR</name>
<gene>
    <name evidence="2" type="ORF">HNY73_011259</name>
</gene>
<organism evidence="2 3">
    <name type="scientific">Argiope bruennichi</name>
    <name type="common">Wasp spider</name>
    <name type="synonym">Aranea bruennichi</name>
    <dbReference type="NCBI Taxonomy" id="94029"/>
    <lineage>
        <taxon>Eukaryota</taxon>
        <taxon>Metazoa</taxon>
        <taxon>Ecdysozoa</taxon>
        <taxon>Arthropoda</taxon>
        <taxon>Chelicerata</taxon>
        <taxon>Arachnida</taxon>
        <taxon>Araneae</taxon>
        <taxon>Araneomorphae</taxon>
        <taxon>Entelegynae</taxon>
        <taxon>Araneoidea</taxon>
        <taxon>Araneidae</taxon>
        <taxon>Argiope</taxon>
    </lineage>
</organism>
<dbReference type="AlphaFoldDB" id="A0A8T0F9U7"/>
<feature type="domain" description="DUF5641" evidence="1">
    <location>
        <begin position="533"/>
        <end position="623"/>
    </location>
</feature>
<keyword evidence="3" id="KW-1185">Reference proteome</keyword>